<evidence type="ECO:0000259" key="5">
    <source>
        <dbReference type="Pfam" id="PF25151"/>
    </source>
</evidence>
<evidence type="ECO:0000259" key="4">
    <source>
        <dbReference type="Pfam" id="PF25150"/>
    </source>
</evidence>
<dbReference type="PANTHER" id="PTHR14387:SF0">
    <property type="entry name" value="DUF2428 DOMAIN-CONTAINING PROTEIN"/>
    <property type="match status" value="1"/>
</dbReference>
<dbReference type="OrthoDB" id="73997at2759"/>
<reference evidence="6" key="1">
    <citation type="submission" date="2021-11" db="EMBL/GenBank/DDBJ databases">
        <authorList>
            <person name="Herlambang A."/>
            <person name="Guo Y."/>
            <person name="Takashima Y."/>
            <person name="Nishizawa T."/>
        </authorList>
    </citation>
    <scope>NUCLEOTIDE SEQUENCE</scope>
    <source>
        <strain evidence="6">E1425</strain>
    </source>
</reference>
<feature type="domain" description="tRNA (32-2'-O)-methyltransferase regulator THADA-like C-terminal TPR repeats region" evidence="5">
    <location>
        <begin position="1346"/>
        <end position="1509"/>
    </location>
</feature>
<evidence type="ECO:0000313" key="7">
    <source>
        <dbReference type="Proteomes" id="UP000827284"/>
    </source>
</evidence>
<comment type="similarity">
    <text evidence="1">Belongs to the THADA family.</text>
</comment>
<dbReference type="EMBL" id="BQFW01000004">
    <property type="protein sequence ID" value="GJJ71053.1"/>
    <property type="molecule type" value="Genomic_DNA"/>
</dbReference>
<dbReference type="GO" id="GO:0030488">
    <property type="term" value="P:tRNA methylation"/>
    <property type="evidence" value="ECO:0007669"/>
    <property type="project" value="TreeGrafter"/>
</dbReference>
<proteinExistence type="inferred from homology"/>
<dbReference type="Pfam" id="PF25150">
    <property type="entry name" value="TPR_Trm732"/>
    <property type="match status" value="1"/>
</dbReference>
<dbReference type="InterPro" id="IPR019442">
    <property type="entry name" value="THADA/TRM732_DUF2428"/>
</dbReference>
<feature type="domain" description="DUF2428" evidence="3">
    <location>
        <begin position="1083"/>
        <end position="1344"/>
    </location>
</feature>
<keyword evidence="2" id="KW-0819">tRNA processing</keyword>
<evidence type="ECO:0008006" key="8">
    <source>
        <dbReference type="Google" id="ProtNLM"/>
    </source>
</evidence>
<organism evidence="6 7">
    <name type="scientific">Entomortierella parvispora</name>
    <dbReference type="NCBI Taxonomy" id="205924"/>
    <lineage>
        <taxon>Eukaryota</taxon>
        <taxon>Fungi</taxon>
        <taxon>Fungi incertae sedis</taxon>
        <taxon>Mucoromycota</taxon>
        <taxon>Mortierellomycotina</taxon>
        <taxon>Mortierellomycetes</taxon>
        <taxon>Mortierellales</taxon>
        <taxon>Mortierellaceae</taxon>
        <taxon>Entomortierella</taxon>
    </lineage>
</organism>
<dbReference type="InterPro" id="IPR016024">
    <property type="entry name" value="ARM-type_fold"/>
</dbReference>
<evidence type="ECO:0000256" key="1">
    <source>
        <dbReference type="ARBA" id="ARBA00010409"/>
    </source>
</evidence>
<evidence type="ECO:0000313" key="6">
    <source>
        <dbReference type="EMBL" id="GJJ71053.1"/>
    </source>
</evidence>
<dbReference type="Pfam" id="PF25151">
    <property type="entry name" value="TPR_Trm732_C"/>
    <property type="match status" value="1"/>
</dbReference>
<reference evidence="6" key="2">
    <citation type="journal article" date="2022" name="Microbiol. Resour. Announc.">
        <title>Whole-Genome Sequence of Entomortierella parvispora E1425, a Mucoromycotan Fungus Associated with Burkholderiaceae-Related Endosymbiotic Bacteria.</title>
        <authorList>
            <person name="Herlambang A."/>
            <person name="Guo Y."/>
            <person name="Takashima Y."/>
            <person name="Narisawa K."/>
            <person name="Ohta H."/>
            <person name="Nishizawa T."/>
        </authorList>
    </citation>
    <scope>NUCLEOTIDE SEQUENCE</scope>
    <source>
        <strain evidence="6">E1425</strain>
    </source>
</reference>
<name>A0A9P3H765_9FUNG</name>
<dbReference type="InterPro" id="IPR051954">
    <property type="entry name" value="tRNA_methyltransferase_THADA"/>
</dbReference>
<dbReference type="Proteomes" id="UP000827284">
    <property type="component" value="Unassembled WGS sequence"/>
</dbReference>
<gene>
    <name evidence="6" type="ORF">EMPS_03403</name>
</gene>
<sequence>MVLHQRTKQAFQAKDLSVAFAPVWSDLVRPFAGPHKDQPLVAAWIAFVEDSKNEQENFGRTTSQQQAAAFKKLDQAVKVQKEKHSQLLDQPDFQIAFSQFIALYYFASAKLPSRKQIFALIQSLQPHFQPDESDPQGVIVSALRSVVTQDIFTINTPSRIDIEMSWHQRALCLYTTLDYAMGRTAITADVDHILDQLSILLHERVQATDVEVSRDHVPSEHTDAMLDLEFILKLILAIISRLIVTNGSQSGSTHKFEISSTHNPQLYILRILKDAITVSSSAVYHRDVSSISGMVFANLVDLTSPSVQEATSRIVGLVFGLNGQDLTYLPEIPRTMIEMDYGWNTYLGEKCGPGEEDAGMYMLGIVRGLLTNIRQEALVMPVTEVEQWYAPAVFHDMNKHGLMLHQVLFHAIAFLCATSKDMSSKTSAFETMGHWLQQTKLHLGEKSTASAEMKNALAECINDQAQERLTTYVLDYWEDPVDTVQHKVKNILDLLLDIVFLKAELQGQHSTPPFVLQLLQRILMADGHRKSKHPILAILVHRVSINEVVQLRHDALAQAILALEQLATAPGAAVAINAMIEKSWKECLAIDAAGANVLSTPTSKRAMKAAAAEVSTVDPKVEQEARQKAIQPWLDFWLKPITQALTTDNDLIRKHLGHFIFSPLFSTCKEAFWTLLGVLNEQDNSAYSGYITEEQYRFNAIVLSIKTARSLDLIDASHYSKTSASGSHLGALERTINISTLHAAMHHASGDIRIDVMGILCESRKSTTPVALIEYELLMQFLPLNLNSVTPDFRQKLYSHLAKFLFRVRGNCYVLTREIARLHTPVGQKNLTQDDVAAMIKEREVKVAETKSFLEWLLNHCFSSIYPGASFQRVSTSLRLLGVMIKTFGIESTPLPPGSKPGEISRFPFQLPIANEEHTKILLGCLLNPFDHCREQAFEILMAFKAPFTGYQSKEAVDGLVRWGLDWLKSTRAGESDSGGLVLKTIFVKYAIELGWDIQLPYDGSVDLTNIKLAKDTGVPAVDFTIRLQNLLRIQLEHARLNQLDAAHNYPMHGTLIGLRYLFSSIDYASPLVTNHRPLWQAIHADMMELVEMVCSVVMGVLSNPSPEGNIPATFTEMEESIDAVISSSGGDEFEQSGGPNHQVILSYCWRAIKESSSLMELVLSKATLGSSSGKVDGILEPIALERAGGLFRRLLTTIRHPGAFSSVFPAYISLCTRLLNSEDAGLAALPRAWLEENLDSILSDTISVTRRSAGLPLCILAIVNAELSDSRRTLLPMVMRRVMAIAVKPVSADANQQVDLPQIHAMNVLRKLFMDAKLSTSVLPYVGQGLELSIRAFSSPSWAVRNCGMMLFSTLLHRVFGAKRVRDEHQAINGIASRELFARLEGLCGFLQEQLEVAVGQLLGTDASQDRVHPGLYPVLTLLSRLQPSLHADPADAIDGGMSAFVVLVRRCAASAIWKTREMAARALIPLVASRDLMDLVVDILNGCLKSQISQNETHGLLVQVQFLLRGHLLSEGVADRVVRQAFVTRFANAFGPVTERVLRTGCQLNRWMVLSIYAEFVLSEDWMGQDSVELEEGAEMEMESEREEMRRLSDLHFKGIRDFIVDHSVVGLMEESLTYRQQVGGHLVRRLMARIMISASALGKNGALGKDQASVMVCNLLKDADYEVRLETLETLQAQLLNNKEGVHSRLDVRSIHNTLINSLFKGEENLECLRAEVALVMSLGGKKTPFPTGSSVNIVEFWNRLFMRINDEATGGVAVVEAILPATGAVFVQIWNDSSVPEPLRIDCLNRWADSIHKHANEYQTLQLREAALESIACFTGQLLDPTQPTPSVEKTRAFLKLFETLTWQLQDDEEEVREEAARIVSLGIQLPYGVSSEKALTLVYDQQLKMFAGQNANEIQVQLLIESLVSSFMGIGKPARIVAESLQPSKMLFDKESPNLYREPLVSFQLCTRSLERVISQSALSPPVSDGLLAFQKECIKQLGEVEKAIEEWKASGHGQDRSPFGVSGRKPVFEVLWRLASGSQIIGGSTGEGKSELLEIVHDVQKVHPVVLDASEKQKTGRLFLIE</sequence>
<feature type="domain" description="tRNA (32-2'-O)-methyltransferase regulator THADA-like TPR repeats region" evidence="4">
    <location>
        <begin position="633"/>
        <end position="935"/>
    </location>
</feature>
<evidence type="ECO:0000256" key="2">
    <source>
        <dbReference type="ARBA" id="ARBA00022694"/>
    </source>
</evidence>
<accession>A0A9P3H765</accession>
<dbReference type="InterPro" id="IPR056842">
    <property type="entry name" value="THADA-like_TPR_C"/>
</dbReference>
<dbReference type="GO" id="GO:0005829">
    <property type="term" value="C:cytosol"/>
    <property type="evidence" value="ECO:0007669"/>
    <property type="project" value="TreeGrafter"/>
</dbReference>
<dbReference type="InterPro" id="IPR056843">
    <property type="entry name" value="THADA-like_TPR"/>
</dbReference>
<dbReference type="PANTHER" id="PTHR14387">
    <property type="entry name" value="THADA/DEATH RECEPTOR INTERACTING PROTEIN"/>
    <property type="match status" value="1"/>
</dbReference>
<evidence type="ECO:0000259" key="3">
    <source>
        <dbReference type="Pfam" id="PF10350"/>
    </source>
</evidence>
<keyword evidence="7" id="KW-1185">Reference proteome</keyword>
<protein>
    <recommendedName>
        <fullName evidence="8">DUF2428 domain-containing protein</fullName>
    </recommendedName>
</protein>
<comment type="caution">
    <text evidence="6">The sequence shown here is derived from an EMBL/GenBank/DDBJ whole genome shotgun (WGS) entry which is preliminary data.</text>
</comment>
<dbReference type="SUPFAM" id="SSF48371">
    <property type="entry name" value="ARM repeat"/>
    <property type="match status" value="1"/>
</dbReference>
<dbReference type="Pfam" id="PF10350">
    <property type="entry name" value="DUF2428"/>
    <property type="match status" value="1"/>
</dbReference>